<name>A0ACD3AAJ9_9AGAR</name>
<proteinExistence type="predicted"/>
<sequence length="564" mass="64140">MLWDTYRRVIEVDTQVASISSQIRLLQRLIPLLDLDFRLEVAPTHVANLTESYWKLKICCMQEDVRKLQAIRNSYVPIATLPPEVLCEAFLFVQEQVSWMVLLYLSQVSQNWRRVAFSCPRLWVSLIASPPMRSFLFPDYLRHNSQPLVLNAKISGPDDLQFFRLAKGRCMRQLSIHSVVPWKGTKSWLDFIPSDLQSLRLECDECHSLCEKGRGLRLRPNLSRMTSLQCLSLHHHEATWLSPPLTNLHTLTTLHIKKPVDKVTPQTILASLVEMPRLQLLDLDGVLSRNEVEQSCYLMKRVHLPCLKDLTVVNDQLSHTLELLSGLIFKPGHLTFRVSVDTHGNRAFKRLLQVLNPCCGFGGNDYGLIPTSITCIGSFDKFQCVISGPDSDTPPRRPTWDITLYSNQQKGRISGVLRALHNLPVQALESLTTSIGTSTEIWAQHFGRLPNLKEVLLPASARLTLLNCLNNSDTMCTTKRKGGKVLMPALRKLWIPITSLEREDPMILRWRDLVKARKEAGVGLHALHLIPLVEEENLMPTDQSEALVESLKEIVPIVNIVWHV</sequence>
<dbReference type="EMBL" id="ML208583">
    <property type="protein sequence ID" value="TFK62429.1"/>
    <property type="molecule type" value="Genomic_DNA"/>
</dbReference>
<gene>
    <name evidence="1" type="ORF">BDN72DRAFT_903250</name>
</gene>
<protein>
    <submittedName>
        <fullName evidence="1">Uncharacterized protein</fullName>
    </submittedName>
</protein>
<keyword evidence="2" id="KW-1185">Reference proteome</keyword>
<accession>A0ACD3AAJ9</accession>
<organism evidence="1 2">
    <name type="scientific">Pluteus cervinus</name>
    <dbReference type="NCBI Taxonomy" id="181527"/>
    <lineage>
        <taxon>Eukaryota</taxon>
        <taxon>Fungi</taxon>
        <taxon>Dikarya</taxon>
        <taxon>Basidiomycota</taxon>
        <taxon>Agaricomycotina</taxon>
        <taxon>Agaricomycetes</taxon>
        <taxon>Agaricomycetidae</taxon>
        <taxon>Agaricales</taxon>
        <taxon>Pluteineae</taxon>
        <taxon>Pluteaceae</taxon>
        <taxon>Pluteus</taxon>
    </lineage>
</organism>
<evidence type="ECO:0000313" key="1">
    <source>
        <dbReference type="EMBL" id="TFK62429.1"/>
    </source>
</evidence>
<reference evidence="1 2" key="1">
    <citation type="journal article" date="2019" name="Nat. Ecol. Evol.">
        <title>Megaphylogeny resolves global patterns of mushroom evolution.</title>
        <authorList>
            <person name="Varga T."/>
            <person name="Krizsan K."/>
            <person name="Foldi C."/>
            <person name="Dima B."/>
            <person name="Sanchez-Garcia M."/>
            <person name="Sanchez-Ramirez S."/>
            <person name="Szollosi G.J."/>
            <person name="Szarkandi J.G."/>
            <person name="Papp V."/>
            <person name="Albert L."/>
            <person name="Andreopoulos W."/>
            <person name="Angelini C."/>
            <person name="Antonin V."/>
            <person name="Barry K.W."/>
            <person name="Bougher N.L."/>
            <person name="Buchanan P."/>
            <person name="Buyck B."/>
            <person name="Bense V."/>
            <person name="Catcheside P."/>
            <person name="Chovatia M."/>
            <person name="Cooper J."/>
            <person name="Damon W."/>
            <person name="Desjardin D."/>
            <person name="Finy P."/>
            <person name="Geml J."/>
            <person name="Haridas S."/>
            <person name="Hughes K."/>
            <person name="Justo A."/>
            <person name="Karasinski D."/>
            <person name="Kautmanova I."/>
            <person name="Kiss B."/>
            <person name="Kocsube S."/>
            <person name="Kotiranta H."/>
            <person name="LaButti K.M."/>
            <person name="Lechner B.E."/>
            <person name="Liimatainen K."/>
            <person name="Lipzen A."/>
            <person name="Lukacs Z."/>
            <person name="Mihaltcheva S."/>
            <person name="Morgado L.N."/>
            <person name="Niskanen T."/>
            <person name="Noordeloos M.E."/>
            <person name="Ohm R.A."/>
            <person name="Ortiz-Santana B."/>
            <person name="Ovrebo C."/>
            <person name="Racz N."/>
            <person name="Riley R."/>
            <person name="Savchenko A."/>
            <person name="Shiryaev A."/>
            <person name="Soop K."/>
            <person name="Spirin V."/>
            <person name="Szebenyi C."/>
            <person name="Tomsovsky M."/>
            <person name="Tulloss R.E."/>
            <person name="Uehling J."/>
            <person name="Grigoriev I.V."/>
            <person name="Vagvolgyi C."/>
            <person name="Papp T."/>
            <person name="Martin F.M."/>
            <person name="Miettinen O."/>
            <person name="Hibbett D.S."/>
            <person name="Nagy L.G."/>
        </authorList>
    </citation>
    <scope>NUCLEOTIDE SEQUENCE [LARGE SCALE GENOMIC DNA]</scope>
    <source>
        <strain evidence="1 2">NL-1719</strain>
    </source>
</reference>
<dbReference type="Proteomes" id="UP000308600">
    <property type="component" value="Unassembled WGS sequence"/>
</dbReference>
<evidence type="ECO:0000313" key="2">
    <source>
        <dbReference type="Proteomes" id="UP000308600"/>
    </source>
</evidence>